<evidence type="ECO:0000256" key="8">
    <source>
        <dbReference type="ARBA" id="ARBA00023054"/>
    </source>
</evidence>
<dbReference type="GO" id="GO:0003723">
    <property type="term" value="F:RNA binding"/>
    <property type="evidence" value="ECO:0007669"/>
    <property type="project" value="InterPro"/>
</dbReference>
<dbReference type="GO" id="GO:0045505">
    <property type="term" value="F:dynein intermediate chain binding"/>
    <property type="evidence" value="ECO:0007669"/>
    <property type="project" value="InterPro"/>
</dbReference>
<feature type="compositionally biased region" description="Basic residues" evidence="14">
    <location>
        <begin position="3231"/>
        <end position="3241"/>
    </location>
</feature>
<dbReference type="Pfam" id="PF17852">
    <property type="entry name" value="Dynein_AAA_lid"/>
    <property type="match status" value="1"/>
</dbReference>
<feature type="compositionally biased region" description="Low complexity" evidence="14">
    <location>
        <begin position="2756"/>
        <end position="2767"/>
    </location>
</feature>
<keyword evidence="11" id="KW-0206">Cytoskeleton</keyword>
<keyword evidence="8 13" id="KW-0175">Coiled coil</keyword>
<comment type="subcellular location">
    <subcellularLocation>
        <location evidence="1">Cytoplasm</location>
        <location evidence="1">Cytoskeleton</location>
        <location evidence="1">Cilium axoneme</location>
    </subcellularLocation>
</comment>
<dbReference type="InterPro" id="IPR027417">
    <property type="entry name" value="P-loop_NTPase"/>
</dbReference>
<feature type="region of interest" description="Disordered" evidence="14">
    <location>
        <begin position="2448"/>
        <end position="2489"/>
    </location>
</feature>
<dbReference type="GO" id="GO:0005874">
    <property type="term" value="C:microtubule"/>
    <property type="evidence" value="ECO:0007669"/>
    <property type="project" value="UniProtKB-KW"/>
</dbReference>
<dbReference type="InParanoid" id="A0A0G4GJK7"/>
<feature type="compositionally biased region" description="Acidic residues" evidence="14">
    <location>
        <begin position="2644"/>
        <end position="2663"/>
    </location>
</feature>
<keyword evidence="10" id="KW-0505">Motor protein</keyword>
<dbReference type="Pfam" id="PF12774">
    <property type="entry name" value="AAA_6"/>
    <property type="match status" value="1"/>
</dbReference>
<dbReference type="Gene3D" id="3.40.50.300">
    <property type="entry name" value="P-loop containing nucleotide triphosphate hydrolases"/>
    <property type="match status" value="3"/>
</dbReference>
<keyword evidence="9" id="KW-0969">Cilium</keyword>
<dbReference type="InterPro" id="IPR041466">
    <property type="entry name" value="Dynein_AAA5_ext"/>
</dbReference>
<dbReference type="GO" id="GO:0005930">
    <property type="term" value="C:axoneme"/>
    <property type="evidence" value="ECO:0007669"/>
    <property type="project" value="UniProtKB-SubCell"/>
</dbReference>
<dbReference type="InterPro" id="IPR035699">
    <property type="entry name" value="AAA_6"/>
</dbReference>
<proteinExistence type="predicted"/>
<feature type="region of interest" description="Disordered" evidence="14">
    <location>
        <begin position="1"/>
        <end position="28"/>
    </location>
</feature>
<evidence type="ECO:0000256" key="2">
    <source>
        <dbReference type="ARBA" id="ARBA00022490"/>
    </source>
</evidence>
<feature type="coiled-coil region" evidence="13">
    <location>
        <begin position="1028"/>
        <end position="1055"/>
    </location>
</feature>
<feature type="region of interest" description="Disordered" evidence="14">
    <location>
        <begin position="270"/>
        <end position="360"/>
    </location>
</feature>
<dbReference type="InterPro" id="IPR026983">
    <property type="entry name" value="DHC"/>
</dbReference>
<feature type="compositionally biased region" description="Low complexity" evidence="14">
    <location>
        <begin position="279"/>
        <end position="288"/>
    </location>
</feature>
<feature type="compositionally biased region" description="Low complexity" evidence="14">
    <location>
        <begin position="3135"/>
        <end position="3147"/>
    </location>
</feature>
<evidence type="ECO:0000256" key="7">
    <source>
        <dbReference type="ARBA" id="ARBA00023017"/>
    </source>
</evidence>
<feature type="compositionally biased region" description="Pro residues" evidence="14">
    <location>
        <begin position="332"/>
        <end position="341"/>
    </location>
</feature>
<organism evidence="16 17">
    <name type="scientific">Vitrella brassicaformis (strain CCMP3155)</name>
    <dbReference type="NCBI Taxonomy" id="1169540"/>
    <lineage>
        <taxon>Eukaryota</taxon>
        <taxon>Sar</taxon>
        <taxon>Alveolata</taxon>
        <taxon>Colpodellida</taxon>
        <taxon>Vitrellaceae</taxon>
        <taxon>Vitrella</taxon>
    </lineage>
</organism>
<dbReference type="Pfam" id="PF08393">
    <property type="entry name" value="DHC_N2"/>
    <property type="match status" value="1"/>
</dbReference>
<dbReference type="VEuPathDB" id="CryptoDB:Vbra_17997"/>
<dbReference type="SMART" id="SM00543">
    <property type="entry name" value="MIF4G"/>
    <property type="match status" value="1"/>
</dbReference>
<accession>A0A0G4GJK7</accession>
<sequence>MAAASPELPVAHSTANGEITDKRGLPPSAGSVALDKPAMFSSALEQMAGDGVCLKAVKAITESEDEGRRLVMQIWKAVAQRIRFELDGGKAVALQPLGVFHIAPPATLDGSGKTTTAVGSFARLAPCLSFSEGFLTQYGLQISATMLATQPQAQARQPSGPPLKLNGSAVGKTLDVDKQVVMTVVNALITRMGDAMSRNAYVEIPFWPLGTMVSDAREISFQPATPQGPSSLAGTFLAGATKAPLSPMIGAAARPTALVPRQTVGSVLASREQIRRRQAAATRTQAAERVAESAEPRPRVPFGEQPAEAPTQATVEAPTAASEEIADGTGPGRPPLKPRAAPPQAVSLSPSQHPVPAPLPSTLAKKAFRFSSKTQLPPLLDVFSRTRAAPYNSDLHRGSASASIACYYSPAAALIVLDSKTKALRWKQAKGSQRAATGVGKEEKKEAPQVKVYIDYEQFFPRIVEGSELDVEILEAGLSRHEFFENLYKYFSFIKEGIDEGMLAELDADWVDNVGYLLEIQKFTAIPNDVVDRVLDEMTGEMKRDYQKALRKAIVDYVMRDPDQQKRTGVRFVPDAAPDWGSVPFEGIEGTCGGPPDEWRSDIEDNRQALIGRLTVCCQTTLRLLDLWSTHYSHHLLLDLPVKSSELMEIDVFSLRQQKHRELLYKRFEQQWFEEVMAIIRDEDEYLDTPKEPVFFESVATLLANQIRSLVEKSIQHYVAFFQRFDKKDPLTPTQVKTLSSQDEREDAFLLVKLVTKGEEIRFKHVLEHIQERLLKVFTDFVSCLKEIPRPDRPDATPGGGGGQKAAGSSGRRDGGAPQRSHLREVSMDEQHVYQAYQKIDEIISTNLHNIEKALHLYDDYSHLLSEDKRMRAFTEDVGHTIEDYMKEIGRLRNTADAIDTNCPAEVRMTMAAVDCLELNELLKSKARECERILQQVVAERILDRSARVVKSFENFQTKISKKPMTEVELVELEEALDKFKTDESKRLSDEFADIKAWQQMLFNTGHLLTPDDFKSVRAAAEWMQSIAQILDNRDKELKQEREGLEDKFKEQRQKFTEDVQSCLKNVEAFRKYGNMRQMEEYLEKIQGLKEKFERFQFEVENLNQKEELLGWEATDFEQLTEAITKLEPYEKLWNLANDFTKQSHQWIRGPLFQLDPEKVDSEANAMWKTAYKLEASFGDDQAEPASVAAHVKSQLDSFKANLPLLHALCNPGLRERHWEEISNIVGFAMEPDSSFTLSRVIDMEVSKHLDQLQEISEAAAKEYAIEKVRDQMLEEWQPLDFEFKEWRDTGTFILGGACVEEIQTLLDDHIIKTQTMKGSPFAKPFETQINEWENWLLSTQEILDMWLKVQSVWLYLEPIFSSEDIMKQMPTEGQLFRRVDGTWRSIMKRAHEVKQVLQVTKAEGLLQQLQESNSSLETVQKGLNDYLETKRLFFPRFFFLSNDELLEILSETKDPLRVQPHLKKCFEGIQNLEFQPDKKITAMISSEKEKVTLTHVVDPVAARGNVEMWLLELEKSMVDSTKFQCFEAFRDYQTKPRIQWLQDWPGQAILCVDQIVWTDEGATAIRTGGPQGLSDYHLKLDEQMDAVVNLVRGDIPKLVRKTLEAAIVIDVHNRDVVHQLADLGIASDQDFDWLVQMRYYIEEDSASNQQDIWVRITNSHLSYNYEYLGNSARLVITPLTDRCYRTLCGAIHLTLGGAPEGPAGTGKTESVKDLSKALARLCVVFNCSDGLDYIAMGKFFKGLAASGGWCCFDEFNRIDVEVLSVVAQQILTIQQAIAKKVSEFEFEGTRLQLKWTCNSFITMNPGYAGRAELPDNLKALFRTVAMMVPDYALIAEIVLYSFGFGDARSLARKIVTTYTLCSEQLSSQDHYDYGMRAVKSVLTAAGNLKRKFPNEDESILMLRAINDVNLAKFLSHDLPLFQGITSDLFPGVVLPQPDYKALLDALNKNLEKANLQPLPYFIDKVIQLYEMIIVRHGLMVVGLPYGGKTSSLRMLAGALTDLAEKGLMDEHKVHMATLNPKSIKMGQLYGCFDEVSYEWSDGILAVLYRNFARDQSEDRKWLVFDGPVDAVWIENMNTVLDDNKKLCLMSGEIIAMAPNMNMIFEPMDLAVASPATVSRCGMVYFEPHAMGYKHLIDSWMKAHCPETLTDGEKSQILSVSKWLLEPLLEYHRSSLAEVSPSQDQNLVASYLKLLTSLLKPLCDVDYKAGLGDKQLSSFVDASCAFATIWSIGASTNTATRKSLDIVLKKLLAGSFEGIKQLKKITPALPERGSCFDFVYRAETNTWAQWMDTVESAQLFPPGTQPAEIIVQTVDMVRYSYLANMNIEAGVFTLFCGPTGTGKTAYALKVLDSLQTSENQTQDLIDAKLEKRRRDTSGPPLNKRCIFFVDDMNMSPPSLPPVANRRMQGVTERLMSMDLLALGALGRATTSQPVGSAAEGLRGPCGATLAGAPKGRQARSSVVRQPRRSWRRTTARRRRRPVSRQRRVPLPSEMTMLGEFLLWATQPPAYRLIKRAAKGGQGEGEAPALGQRRSCRTQARRRRRPPSPPSKRPPPRDPIEPPLPPTQAAEAPPAVPAPSEPPAPPPTAAGPPAPPAAAAAEGDKVTDIEKFKPREQPEEPHVAEETREDAAATAPAEEPSREVEQEEDGPQDEEQQPLDEEENPDKGLSQPAPIVHRQQPADNVSDEPPEEVANLHDAVVQRQPGGAFDSSPVFRGRSRLSLRPSGGGGSSTVPMFGQDFQPSPARLDSYDKKSPPSDASPPGSSGRAPPPGADGGYVPVPAPSANAYRVTKPTERNQVIEREAKSKLNKLTIEKFEVIAEKLAQQCEQLQSGEDLDLFVAVVFEKAVSEPNFSEMYADLCLILGWRSPEFPHEKEKGKTFRRALLNKCQEEFEKLPETKMTLSDEDKAGLSPDDQDIKLKKLKDRILGNIKFIGELFLRRLLPTKVVKEVVTSLIGEDASYSPEELFIECLCTLVTTIGLTLESTDAGKQLLTHFISRMTELKDQDKYSTRIKFALQDVLDLRKNDWRQKVHKEKAKALSDIREDVKREEAMGGAIHAAQQGTFQFVGRRTDTIYEPYMDRQRELFDSKETAKKEVGGNRVEAVTQTSQTSQTSQQQQQQQPKPYGGPPGMQLPSPSAKPEAAPAVGPTPPAPSQVPNFAGAPPAAAQAQATTPQPQQTATQQQVQTPQAAKDDKAPGAVTAAARIGTVTAAAGEIVGRGVRLAPPVRIHPPHPGKRWVVKRQVGSE</sequence>
<dbReference type="FunFam" id="1.10.287.2620:FF:000002">
    <property type="entry name" value="Dynein heavy chain 2, axonemal"/>
    <property type="match status" value="1"/>
</dbReference>
<dbReference type="GO" id="GO:0005524">
    <property type="term" value="F:ATP binding"/>
    <property type="evidence" value="ECO:0007669"/>
    <property type="project" value="UniProtKB-KW"/>
</dbReference>
<dbReference type="GO" id="GO:0030286">
    <property type="term" value="C:dynein complex"/>
    <property type="evidence" value="ECO:0007669"/>
    <property type="project" value="UniProtKB-KW"/>
</dbReference>
<feature type="compositionally biased region" description="Basic and acidic residues" evidence="14">
    <location>
        <begin position="2601"/>
        <end position="2630"/>
    </location>
</feature>
<feature type="region of interest" description="Disordered" evidence="14">
    <location>
        <begin position="3090"/>
        <end position="3199"/>
    </location>
</feature>
<dbReference type="Gene3D" id="1.10.287.2620">
    <property type="match status" value="1"/>
</dbReference>
<evidence type="ECO:0000259" key="15">
    <source>
        <dbReference type="SMART" id="SM00543"/>
    </source>
</evidence>
<feature type="compositionally biased region" description="Pro residues" evidence="14">
    <location>
        <begin position="2573"/>
        <end position="2595"/>
    </location>
</feature>
<dbReference type="Gene3D" id="1.20.140.100">
    <property type="entry name" value="Dynein heavy chain, N-terminal domain 2"/>
    <property type="match status" value="1"/>
</dbReference>
<evidence type="ECO:0000313" key="16">
    <source>
        <dbReference type="EMBL" id="CEM30102.1"/>
    </source>
</evidence>
<evidence type="ECO:0000256" key="12">
    <source>
        <dbReference type="ARBA" id="ARBA00023273"/>
    </source>
</evidence>
<feature type="region of interest" description="Disordered" evidence="14">
    <location>
        <begin position="789"/>
        <end position="826"/>
    </location>
</feature>
<evidence type="ECO:0000256" key="10">
    <source>
        <dbReference type="ARBA" id="ARBA00023175"/>
    </source>
</evidence>
<dbReference type="Pfam" id="PF02854">
    <property type="entry name" value="MIF4G"/>
    <property type="match status" value="1"/>
</dbReference>
<evidence type="ECO:0000256" key="5">
    <source>
        <dbReference type="ARBA" id="ARBA00022741"/>
    </source>
</evidence>
<evidence type="ECO:0000256" key="3">
    <source>
        <dbReference type="ARBA" id="ARBA00022701"/>
    </source>
</evidence>
<keyword evidence="6" id="KW-0067">ATP-binding</keyword>
<dbReference type="Gene3D" id="1.10.8.710">
    <property type="match status" value="1"/>
</dbReference>
<feature type="compositionally biased region" description="Basic and acidic residues" evidence="14">
    <location>
        <begin position="289"/>
        <end position="298"/>
    </location>
</feature>
<feature type="domain" description="MIF4G" evidence="15">
    <location>
        <begin position="2801"/>
        <end position="3027"/>
    </location>
</feature>
<dbReference type="FunFam" id="1.20.140.100:FF:000004">
    <property type="entry name" value="Dynein axonemal heavy chain 6"/>
    <property type="match status" value="1"/>
</dbReference>
<dbReference type="PANTHER" id="PTHR45703">
    <property type="entry name" value="DYNEIN HEAVY CHAIN"/>
    <property type="match status" value="1"/>
</dbReference>
<dbReference type="FunFam" id="3.20.180.20:FF:000003">
    <property type="entry name" value="Dynein heavy chain 12, axonemal"/>
    <property type="match status" value="1"/>
</dbReference>
<keyword evidence="3" id="KW-0493">Microtubule</keyword>
<dbReference type="Gene3D" id="1.20.58.1120">
    <property type="match status" value="1"/>
</dbReference>
<name>A0A0G4GJK7_VITBC</name>
<dbReference type="FunFam" id="1.20.58.1120:FF:000001">
    <property type="entry name" value="dynein heavy chain 2, axonemal"/>
    <property type="match status" value="1"/>
</dbReference>
<dbReference type="GO" id="GO:0007018">
    <property type="term" value="P:microtubule-based movement"/>
    <property type="evidence" value="ECO:0007669"/>
    <property type="project" value="InterPro"/>
</dbReference>
<evidence type="ECO:0000256" key="4">
    <source>
        <dbReference type="ARBA" id="ARBA00022737"/>
    </source>
</evidence>
<dbReference type="GO" id="GO:0051959">
    <property type="term" value="F:dynein light intermediate chain binding"/>
    <property type="evidence" value="ECO:0007669"/>
    <property type="project" value="InterPro"/>
</dbReference>
<dbReference type="InterPro" id="IPR043157">
    <property type="entry name" value="Dynein_AAA1S"/>
</dbReference>
<keyword evidence="5" id="KW-0547">Nucleotide-binding</keyword>
<evidence type="ECO:0000256" key="6">
    <source>
        <dbReference type="ARBA" id="ARBA00022840"/>
    </source>
</evidence>
<dbReference type="Pfam" id="PF12775">
    <property type="entry name" value="AAA_7"/>
    <property type="match status" value="1"/>
</dbReference>
<feature type="region of interest" description="Disordered" evidence="14">
    <location>
        <begin position="2520"/>
        <end position="2784"/>
    </location>
</feature>
<dbReference type="InterPro" id="IPR042228">
    <property type="entry name" value="Dynein_linker_3"/>
</dbReference>
<dbReference type="Proteomes" id="UP000041254">
    <property type="component" value="Unassembled WGS sequence"/>
</dbReference>
<evidence type="ECO:0000256" key="14">
    <source>
        <dbReference type="SAM" id="MobiDB-lite"/>
    </source>
</evidence>
<evidence type="ECO:0000313" key="17">
    <source>
        <dbReference type="Proteomes" id="UP000041254"/>
    </source>
</evidence>
<dbReference type="STRING" id="1169540.A0A0G4GJK7"/>
<reference evidence="16 17" key="1">
    <citation type="submission" date="2014-11" db="EMBL/GenBank/DDBJ databases">
        <authorList>
            <person name="Zhu J."/>
            <person name="Qi W."/>
            <person name="Song R."/>
        </authorList>
    </citation>
    <scope>NUCLEOTIDE SEQUENCE [LARGE SCALE GENOMIC DNA]</scope>
</reference>
<dbReference type="SUPFAM" id="SSF52540">
    <property type="entry name" value="P-loop containing nucleoside triphosphate hydrolases"/>
    <property type="match status" value="3"/>
</dbReference>
<keyword evidence="4" id="KW-0677">Repeat</keyword>
<feature type="compositionally biased region" description="Low complexity" evidence="14">
    <location>
        <begin position="3161"/>
        <end position="3191"/>
    </location>
</feature>
<dbReference type="Gene3D" id="1.25.40.180">
    <property type="match status" value="1"/>
</dbReference>
<dbReference type="FunFam" id="3.40.50.300:FF:000044">
    <property type="entry name" value="Dynein heavy chain 5, axonemal"/>
    <property type="match status" value="1"/>
</dbReference>
<dbReference type="InterPro" id="IPR013602">
    <property type="entry name" value="Dynein_heavy_linker"/>
</dbReference>
<feature type="compositionally biased region" description="Basic residues" evidence="14">
    <location>
        <begin position="2533"/>
        <end position="2545"/>
    </location>
</feature>
<evidence type="ECO:0000256" key="9">
    <source>
        <dbReference type="ARBA" id="ARBA00023069"/>
    </source>
</evidence>
<keyword evidence="7" id="KW-0243">Dynein</keyword>
<dbReference type="EMBL" id="CDMY01000688">
    <property type="protein sequence ID" value="CEM30102.1"/>
    <property type="molecule type" value="Genomic_DNA"/>
</dbReference>
<feature type="coiled-coil region" evidence="13">
    <location>
        <begin position="1079"/>
        <end position="1106"/>
    </location>
</feature>
<feature type="compositionally biased region" description="Basic residues" evidence="14">
    <location>
        <begin position="2465"/>
        <end position="2487"/>
    </location>
</feature>
<evidence type="ECO:0000256" key="11">
    <source>
        <dbReference type="ARBA" id="ARBA00023212"/>
    </source>
</evidence>
<dbReference type="PANTHER" id="PTHR45703:SF1">
    <property type="entry name" value="DYNEINS HEAVY CHAIN"/>
    <property type="match status" value="1"/>
</dbReference>
<dbReference type="InterPro" id="IPR003890">
    <property type="entry name" value="MIF4G-like_typ-3"/>
</dbReference>
<keyword evidence="17" id="KW-1185">Reference proteome</keyword>
<dbReference type="FunFam" id="1.10.8.710:FF:000004">
    <property type="entry name" value="Dynein axonemal heavy chain 6"/>
    <property type="match status" value="1"/>
</dbReference>
<dbReference type="FunFam" id="3.40.50.300:FF:001328">
    <property type="entry name" value="Dynein heavy chain 6, axonemal"/>
    <property type="match status" value="1"/>
</dbReference>
<gene>
    <name evidence="16" type="ORF">Vbra_17997</name>
</gene>
<keyword evidence="2" id="KW-0963">Cytoplasm</keyword>
<keyword evidence="12" id="KW-0966">Cell projection</keyword>
<dbReference type="SUPFAM" id="SSF48371">
    <property type="entry name" value="ARM repeat"/>
    <property type="match status" value="1"/>
</dbReference>
<dbReference type="PhylomeDB" id="A0A0G4GJK7"/>
<evidence type="ECO:0000256" key="1">
    <source>
        <dbReference type="ARBA" id="ARBA00004430"/>
    </source>
</evidence>
<protein>
    <recommendedName>
        <fullName evidence="15">MIF4G domain-containing protein</fullName>
    </recommendedName>
</protein>
<dbReference type="InterPro" id="IPR042222">
    <property type="entry name" value="Dynein_2_N"/>
</dbReference>
<feature type="compositionally biased region" description="Low complexity" evidence="14">
    <location>
        <begin position="3106"/>
        <end position="3122"/>
    </location>
</feature>
<dbReference type="InterPro" id="IPR016024">
    <property type="entry name" value="ARM-type_fold"/>
</dbReference>
<feature type="region of interest" description="Disordered" evidence="14">
    <location>
        <begin position="3228"/>
        <end position="3248"/>
    </location>
</feature>
<dbReference type="OrthoDB" id="96314at2759"/>
<dbReference type="Gene3D" id="3.20.180.20">
    <property type="entry name" value="Dynein heavy chain, N-terminal domain 2"/>
    <property type="match status" value="1"/>
</dbReference>
<evidence type="ECO:0000256" key="13">
    <source>
        <dbReference type="SAM" id="Coils"/>
    </source>
</evidence>